<dbReference type="Proteomes" id="UP001501746">
    <property type="component" value="Unassembled WGS sequence"/>
</dbReference>
<keyword evidence="2" id="KW-0808">Transferase</keyword>
<dbReference type="SUPFAM" id="SSF53756">
    <property type="entry name" value="UDP-Glycosyltransferase/glycogen phosphorylase"/>
    <property type="match status" value="1"/>
</dbReference>
<evidence type="ECO:0000256" key="2">
    <source>
        <dbReference type="ARBA" id="ARBA00022679"/>
    </source>
</evidence>
<dbReference type="EMBL" id="BAAANK010000009">
    <property type="protein sequence ID" value="GAA1842205.1"/>
    <property type="molecule type" value="Genomic_DNA"/>
</dbReference>
<evidence type="ECO:0000313" key="4">
    <source>
        <dbReference type="Proteomes" id="UP001501746"/>
    </source>
</evidence>
<comment type="caution">
    <text evidence="3">The sequence shown here is derived from an EMBL/GenBank/DDBJ whole genome shotgun (WGS) entry which is preliminary data.</text>
</comment>
<dbReference type="InterPro" id="IPR051199">
    <property type="entry name" value="LPS_LOS_Heptosyltrfase"/>
</dbReference>
<accession>A0ABP4Z5T0</accession>
<keyword evidence="4" id="KW-1185">Reference proteome</keyword>
<dbReference type="PANTHER" id="PTHR30160:SF1">
    <property type="entry name" value="LIPOPOLYSACCHARIDE 1,2-N-ACETYLGLUCOSAMINETRANSFERASE-RELATED"/>
    <property type="match status" value="1"/>
</dbReference>
<keyword evidence="1" id="KW-0328">Glycosyltransferase</keyword>
<proteinExistence type="predicted"/>
<dbReference type="PANTHER" id="PTHR30160">
    <property type="entry name" value="TETRAACYLDISACCHARIDE 4'-KINASE-RELATED"/>
    <property type="match status" value="1"/>
</dbReference>
<dbReference type="CDD" id="cd03789">
    <property type="entry name" value="GT9_LPS_heptosyltransferase"/>
    <property type="match status" value="1"/>
</dbReference>
<dbReference type="RefSeq" id="WP_157427626.1">
    <property type="nucleotide sequence ID" value="NZ_BAAANK010000009.1"/>
</dbReference>
<dbReference type="Pfam" id="PF01075">
    <property type="entry name" value="Glyco_transf_9"/>
    <property type="match status" value="1"/>
</dbReference>
<dbReference type="Gene3D" id="3.40.50.2000">
    <property type="entry name" value="Glycogen Phosphorylase B"/>
    <property type="match status" value="2"/>
</dbReference>
<protein>
    <submittedName>
        <fullName evidence="3">Glycosyltransferase family 9 protein</fullName>
    </submittedName>
</protein>
<name>A0ABP4Z5T0_9MICO</name>
<evidence type="ECO:0000256" key="1">
    <source>
        <dbReference type="ARBA" id="ARBA00022676"/>
    </source>
</evidence>
<evidence type="ECO:0000313" key="3">
    <source>
        <dbReference type="EMBL" id="GAA1842205.1"/>
    </source>
</evidence>
<reference evidence="4" key="1">
    <citation type="journal article" date="2019" name="Int. J. Syst. Evol. Microbiol.">
        <title>The Global Catalogue of Microorganisms (GCM) 10K type strain sequencing project: providing services to taxonomists for standard genome sequencing and annotation.</title>
        <authorList>
            <consortium name="The Broad Institute Genomics Platform"/>
            <consortium name="The Broad Institute Genome Sequencing Center for Infectious Disease"/>
            <person name="Wu L."/>
            <person name="Ma J."/>
        </authorList>
    </citation>
    <scope>NUCLEOTIDE SEQUENCE [LARGE SCALE GENOMIC DNA]</scope>
    <source>
        <strain evidence="4">JCM 14323</strain>
    </source>
</reference>
<sequence>MPNDDTRPVLLALRALKLGDLLVAVPALAALRRGFPEHRIVLATTGWLAPIVDLVDGVDELLPTPGLSRPLDVEPGTIDIAVNLHGRGPESGDLLDAVRPRRLIAHAPDAPDGPEWVDGMHERERWTRLVRSAGVPADADEVAIAVPPRAPVIHGAVVVHVGAFYGARRWPADRFADVARALIANGHRVVFTGGDEERDRALEVAALAGSPVEAVLAGRVDLAGFAAVIAAAELVVTVDTGAAHLASAYGIPSVVIFGPAPPESWGPPQTGPHIVLTDAAKRRGDVFVDDPDPALLAVGVDDVLAAIARLGVGPARTPPG</sequence>
<organism evidence="3 4">
    <name type="scientific">Agromyces salentinus</name>
    <dbReference type="NCBI Taxonomy" id="269421"/>
    <lineage>
        <taxon>Bacteria</taxon>
        <taxon>Bacillati</taxon>
        <taxon>Actinomycetota</taxon>
        <taxon>Actinomycetes</taxon>
        <taxon>Micrococcales</taxon>
        <taxon>Microbacteriaceae</taxon>
        <taxon>Agromyces</taxon>
    </lineage>
</organism>
<dbReference type="InterPro" id="IPR002201">
    <property type="entry name" value="Glyco_trans_9"/>
</dbReference>
<gene>
    <name evidence="3" type="ORF">GCM10009750_30570</name>
</gene>